<keyword evidence="3" id="KW-1185">Reference proteome</keyword>
<proteinExistence type="predicted"/>
<dbReference type="EMBL" id="JAOVQO010000006">
    <property type="protein sequence ID" value="MCU9847819.1"/>
    <property type="molecule type" value="Genomic_DNA"/>
</dbReference>
<gene>
    <name evidence="2" type="ORF">OEZ60_07345</name>
</gene>
<dbReference type="Proteomes" id="UP001209535">
    <property type="component" value="Unassembled WGS sequence"/>
</dbReference>
<comment type="caution">
    <text evidence="2">The sequence shown here is derived from an EMBL/GenBank/DDBJ whole genome shotgun (WGS) entry which is preliminary data.</text>
</comment>
<evidence type="ECO:0000259" key="1">
    <source>
        <dbReference type="Pfam" id="PF12760"/>
    </source>
</evidence>
<protein>
    <submittedName>
        <fullName evidence="2">Transposase</fullName>
    </submittedName>
</protein>
<organism evidence="2 3">
    <name type="scientific">Albidovulum salinarum</name>
    <dbReference type="NCBI Taxonomy" id="2984153"/>
    <lineage>
        <taxon>Bacteria</taxon>
        <taxon>Pseudomonadati</taxon>
        <taxon>Pseudomonadota</taxon>
        <taxon>Alphaproteobacteria</taxon>
        <taxon>Rhodobacterales</taxon>
        <taxon>Paracoccaceae</taxon>
        <taxon>Albidovulum</taxon>
    </lineage>
</organism>
<accession>A0ABT2X286</accession>
<evidence type="ECO:0000313" key="2">
    <source>
        <dbReference type="EMBL" id="MCU9847819.1"/>
    </source>
</evidence>
<reference evidence="2 3" key="1">
    <citation type="submission" date="2022-10" db="EMBL/GenBank/DDBJ databases">
        <title>Defluviimonas sp. nov., isolated from ocean surface sediments.</title>
        <authorList>
            <person name="He W."/>
            <person name="Wang L."/>
            <person name="Zhang D.-F."/>
        </authorList>
    </citation>
    <scope>NUCLEOTIDE SEQUENCE [LARGE SCALE GENOMIC DNA]</scope>
    <source>
        <strain evidence="2 3">WL0024</strain>
    </source>
</reference>
<name>A0ABT2X286_9RHOB</name>
<evidence type="ECO:0000313" key="3">
    <source>
        <dbReference type="Proteomes" id="UP001209535"/>
    </source>
</evidence>
<dbReference type="Pfam" id="PF12760">
    <property type="entry name" value="Zn_ribbon_IS1595"/>
    <property type="match status" value="1"/>
</dbReference>
<dbReference type="InterPro" id="IPR024442">
    <property type="entry name" value="Transposase_Zn_ribbon"/>
</dbReference>
<sequence length="294" mass="32810">MTTINILCATMAGWLLSAKQPRKASSISARLDQGPLGLLPVRFIPEAEFKARKPLSDSHRHRRLYDAQLPDPASSSDFRRSSAGLVGLNPPITLTVAPGVGLRLPFGLCAIAMMRVPLKDPGLRHWRVLSLRLPSDGAAKYFSTDRACRSRLRKVRWPNGAICPDCDSRNVGHLSKRRTYYCRECQYQFTVTSRTVLHRSHMALPKWFGAAEFIVKYQSRSGGVAGPTADSLSRHLGCPYKTAYRLKHLLLESLAGQDGGLLGQCISTNPMPSEEEIRNFDEAWFDQFLAKHFS</sequence>
<feature type="domain" description="Transposase zinc-ribbon" evidence="1">
    <location>
        <begin position="144"/>
        <end position="188"/>
    </location>
</feature>